<reference evidence="3" key="1">
    <citation type="journal article" date="2019" name="Int. J. Syst. Evol. Microbiol.">
        <title>The Global Catalogue of Microorganisms (GCM) 10K type strain sequencing project: providing services to taxonomists for standard genome sequencing and annotation.</title>
        <authorList>
            <consortium name="The Broad Institute Genomics Platform"/>
            <consortium name="The Broad Institute Genome Sequencing Center for Infectious Disease"/>
            <person name="Wu L."/>
            <person name="Ma J."/>
        </authorList>
    </citation>
    <scope>NUCLEOTIDE SEQUENCE [LARGE SCALE GENOMIC DNA]</scope>
    <source>
        <strain evidence="3">JCM 13518</strain>
    </source>
</reference>
<feature type="chain" id="PRO_5046730401" description="PknH-like extracellular domain-containing protein" evidence="1">
    <location>
        <begin position="22"/>
        <end position="234"/>
    </location>
</feature>
<evidence type="ECO:0000256" key="1">
    <source>
        <dbReference type="SAM" id="SignalP"/>
    </source>
</evidence>
<protein>
    <recommendedName>
        <fullName evidence="4">PknH-like extracellular domain-containing protein</fullName>
    </recommendedName>
</protein>
<evidence type="ECO:0000313" key="3">
    <source>
        <dbReference type="Proteomes" id="UP001501057"/>
    </source>
</evidence>
<keyword evidence="1" id="KW-0732">Signal</keyword>
<organism evidence="2 3">
    <name type="scientific">Aeromicrobium alkaliterrae</name>
    <dbReference type="NCBI Taxonomy" id="302168"/>
    <lineage>
        <taxon>Bacteria</taxon>
        <taxon>Bacillati</taxon>
        <taxon>Actinomycetota</taxon>
        <taxon>Actinomycetes</taxon>
        <taxon>Propionibacteriales</taxon>
        <taxon>Nocardioidaceae</taxon>
        <taxon>Aeromicrobium</taxon>
    </lineage>
</organism>
<keyword evidence="3" id="KW-1185">Reference proteome</keyword>
<dbReference type="PROSITE" id="PS51257">
    <property type="entry name" value="PROKAR_LIPOPROTEIN"/>
    <property type="match status" value="1"/>
</dbReference>
<accession>A0ABP4W372</accession>
<comment type="caution">
    <text evidence="2">The sequence shown here is derived from an EMBL/GenBank/DDBJ whole genome shotgun (WGS) entry which is preliminary data.</text>
</comment>
<proteinExistence type="predicted"/>
<dbReference type="Proteomes" id="UP001501057">
    <property type="component" value="Unassembled WGS sequence"/>
</dbReference>
<sequence length="234" mass="25152">MRLLCGAIAAVLVLLSACSEGGDPPPESRSEERDPDRTLSVSEIKDAMLRPANLSDGFEGAFTKGVETSPAGTFIVAASDACEELWGPTQAEQYGDLENVEALFFKSDLGPFLHQHVIAADEATVTAELDRMATAIEACPSYTTEEPDGHRTAVELHQTVFPEVGDRSVTIERGITRSDGTNHLYGGSTTVFVAIGPHLMILTATHYVDQEQFATGELEEIVETAIDLLEDARA</sequence>
<evidence type="ECO:0008006" key="4">
    <source>
        <dbReference type="Google" id="ProtNLM"/>
    </source>
</evidence>
<dbReference type="RefSeq" id="WP_344202100.1">
    <property type="nucleotide sequence ID" value="NZ_BAAAME010000004.1"/>
</dbReference>
<evidence type="ECO:0000313" key="2">
    <source>
        <dbReference type="EMBL" id="GAA1743973.1"/>
    </source>
</evidence>
<gene>
    <name evidence="2" type="ORF">GCM10009710_24980</name>
</gene>
<feature type="signal peptide" evidence="1">
    <location>
        <begin position="1"/>
        <end position="21"/>
    </location>
</feature>
<dbReference type="EMBL" id="BAAAME010000004">
    <property type="protein sequence ID" value="GAA1743973.1"/>
    <property type="molecule type" value="Genomic_DNA"/>
</dbReference>
<name>A0ABP4W372_9ACTN</name>